<dbReference type="AlphaFoldDB" id="A0A0F8WF96"/>
<accession>A0A0F8WF96</accession>
<organism evidence="1">
    <name type="scientific">marine sediment metagenome</name>
    <dbReference type="NCBI Taxonomy" id="412755"/>
    <lineage>
        <taxon>unclassified sequences</taxon>
        <taxon>metagenomes</taxon>
        <taxon>ecological metagenomes</taxon>
    </lineage>
</organism>
<dbReference type="EMBL" id="LAZR01065460">
    <property type="protein sequence ID" value="KKK55497.1"/>
    <property type="molecule type" value="Genomic_DNA"/>
</dbReference>
<comment type="caution">
    <text evidence="1">The sequence shown here is derived from an EMBL/GenBank/DDBJ whole genome shotgun (WGS) entry which is preliminary data.</text>
</comment>
<proteinExistence type="predicted"/>
<gene>
    <name evidence="1" type="ORF">LCGC14_3073950</name>
</gene>
<name>A0A0F8WF96_9ZZZZ</name>
<protein>
    <submittedName>
        <fullName evidence="1">Uncharacterized protein</fullName>
    </submittedName>
</protein>
<evidence type="ECO:0000313" key="1">
    <source>
        <dbReference type="EMBL" id="KKK55497.1"/>
    </source>
</evidence>
<sequence length="115" mass="13138">MVIIQQLKDRIENLDHKNNVYVSLKPLQNNGFIRFGIAKISKTPTGLELMIERGISETKTIKNLKIMLGECKYEDNIGYILIEKIDDIYRGGGIDGFQIIDGHLYLTSILFPRIV</sequence>
<reference evidence="1" key="1">
    <citation type="journal article" date="2015" name="Nature">
        <title>Complex archaea that bridge the gap between prokaryotes and eukaryotes.</title>
        <authorList>
            <person name="Spang A."/>
            <person name="Saw J.H."/>
            <person name="Jorgensen S.L."/>
            <person name="Zaremba-Niedzwiedzka K."/>
            <person name="Martijn J."/>
            <person name="Lind A.E."/>
            <person name="van Eijk R."/>
            <person name="Schleper C."/>
            <person name="Guy L."/>
            <person name="Ettema T.J."/>
        </authorList>
    </citation>
    <scope>NUCLEOTIDE SEQUENCE</scope>
</reference>